<dbReference type="GO" id="GO:0010181">
    <property type="term" value="F:FMN binding"/>
    <property type="evidence" value="ECO:0007669"/>
    <property type="project" value="InterPro"/>
</dbReference>
<evidence type="ECO:0000256" key="1">
    <source>
        <dbReference type="ARBA" id="ARBA00001917"/>
    </source>
</evidence>
<dbReference type="AlphaFoldDB" id="A0A1H0A7R2"/>
<dbReference type="Gene3D" id="2.30.110.10">
    <property type="entry name" value="Electron Transport, Fmn-binding Protein, Chain A"/>
    <property type="match status" value="1"/>
</dbReference>
<comment type="similarity">
    <text evidence="3">Belongs to the flavoredoxin family.</text>
</comment>
<dbReference type="Proteomes" id="UP000199309">
    <property type="component" value="Unassembled WGS sequence"/>
</dbReference>
<proteinExistence type="inferred from homology"/>
<accession>A0A1H0A7R2</accession>
<dbReference type="RefSeq" id="WP_091652418.1">
    <property type="nucleotide sequence ID" value="NZ_FNHQ01000036.1"/>
</dbReference>
<evidence type="ECO:0000313" key="5">
    <source>
        <dbReference type="EMBL" id="SDN29254.1"/>
    </source>
</evidence>
<dbReference type="GO" id="GO:0016646">
    <property type="term" value="F:oxidoreductase activity, acting on the CH-NH group of donors, NAD or NADP as acceptor"/>
    <property type="evidence" value="ECO:0007669"/>
    <property type="project" value="UniProtKB-ARBA"/>
</dbReference>
<dbReference type="Pfam" id="PF01613">
    <property type="entry name" value="Flavin_Reduct"/>
    <property type="match status" value="1"/>
</dbReference>
<evidence type="ECO:0000256" key="2">
    <source>
        <dbReference type="ARBA" id="ARBA00022630"/>
    </source>
</evidence>
<keyword evidence="2" id="KW-0285">Flavoprotein</keyword>
<feature type="domain" description="Flavin reductase like" evidence="4">
    <location>
        <begin position="14"/>
        <end position="162"/>
    </location>
</feature>
<organism evidence="5 6">
    <name type="scientific">Megasphaera paucivorans</name>
    <dbReference type="NCBI Taxonomy" id="349095"/>
    <lineage>
        <taxon>Bacteria</taxon>
        <taxon>Bacillati</taxon>
        <taxon>Bacillota</taxon>
        <taxon>Negativicutes</taxon>
        <taxon>Veillonellales</taxon>
        <taxon>Veillonellaceae</taxon>
        <taxon>Megasphaera</taxon>
    </lineage>
</organism>
<dbReference type="InterPro" id="IPR052174">
    <property type="entry name" value="Flavoredoxin"/>
</dbReference>
<dbReference type="OrthoDB" id="9794638at2"/>
<evidence type="ECO:0000313" key="6">
    <source>
        <dbReference type="Proteomes" id="UP000199309"/>
    </source>
</evidence>
<dbReference type="PANTHER" id="PTHR43567:SF1">
    <property type="entry name" value="FLAVOREDOXIN"/>
    <property type="match status" value="1"/>
</dbReference>
<dbReference type="STRING" id="349095.SAMN05660299_02464"/>
<dbReference type="SMART" id="SM00903">
    <property type="entry name" value="Flavin_Reduct"/>
    <property type="match status" value="1"/>
</dbReference>
<name>A0A1H0A7R2_9FIRM</name>
<dbReference type="InterPro" id="IPR002563">
    <property type="entry name" value="Flavin_Rdtase-like_dom"/>
</dbReference>
<dbReference type="EMBL" id="FNHQ01000036">
    <property type="protein sequence ID" value="SDN29254.1"/>
    <property type="molecule type" value="Genomic_DNA"/>
</dbReference>
<gene>
    <name evidence="5" type="ORF">SAMN05660299_02464</name>
</gene>
<keyword evidence="6" id="KW-1185">Reference proteome</keyword>
<comment type="cofactor">
    <cofactor evidence="1">
        <name>FMN</name>
        <dbReference type="ChEBI" id="CHEBI:58210"/>
    </cofactor>
</comment>
<protein>
    <submittedName>
        <fullName evidence="5">Flavin reductase like domain-containing protein</fullName>
    </submittedName>
</protein>
<evidence type="ECO:0000259" key="4">
    <source>
        <dbReference type="SMART" id="SM00903"/>
    </source>
</evidence>
<reference evidence="5 6" key="1">
    <citation type="submission" date="2016-10" db="EMBL/GenBank/DDBJ databases">
        <authorList>
            <person name="de Groot N.N."/>
        </authorList>
    </citation>
    <scope>NUCLEOTIDE SEQUENCE [LARGE SCALE GENOMIC DNA]</scope>
    <source>
        <strain evidence="5 6">DSM 16981</strain>
    </source>
</reference>
<evidence type="ECO:0000256" key="3">
    <source>
        <dbReference type="ARBA" id="ARBA00038054"/>
    </source>
</evidence>
<dbReference type="InterPro" id="IPR012349">
    <property type="entry name" value="Split_barrel_FMN-bd"/>
</dbReference>
<dbReference type="SUPFAM" id="SSF50475">
    <property type="entry name" value="FMN-binding split barrel"/>
    <property type="match status" value="1"/>
</dbReference>
<dbReference type="PANTHER" id="PTHR43567">
    <property type="entry name" value="FLAVOREDOXIN-RELATED-RELATED"/>
    <property type="match status" value="1"/>
</dbReference>
<sequence length="185" mass="20935">MQKESNISRAFTWLEPGPVILVTTNNGKRNNVCTISWHMVMDFSPHIAITTGNWNQSFDTILHTRECVLCIPGLDLLDDVLYAGMHSGTKIDKFARLHLTALQGNFVKAPLIEECLACIECKLESHIETYGILIFKGLQLWENKSRKENRTAHAVGDGSFISDGHIITKYRKNMRTKIPDGCTRF</sequence>